<dbReference type="PANTHER" id="PTHR43420:SF47">
    <property type="entry name" value="N-ACETYLTRANSFERASE DOMAIN-CONTAINING PROTEIN"/>
    <property type="match status" value="1"/>
</dbReference>
<dbReference type="AlphaFoldDB" id="A0A3D9RHB0"/>
<keyword evidence="5" id="KW-1185">Reference proteome</keyword>
<proteinExistence type="predicted"/>
<keyword evidence="2" id="KW-0012">Acyltransferase</keyword>
<dbReference type="Pfam" id="PF00583">
    <property type="entry name" value="Acetyltransf_1"/>
    <property type="match status" value="1"/>
</dbReference>
<dbReference type="EMBL" id="QTTN01000027">
    <property type="protein sequence ID" value="REE77721.1"/>
    <property type="molecule type" value="Genomic_DNA"/>
</dbReference>
<feature type="domain" description="N-acetyltransferase" evidence="3">
    <location>
        <begin position="1"/>
        <end position="166"/>
    </location>
</feature>
<dbReference type="InterPro" id="IPR016181">
    <property type="entry name" value="Acyl_CoA_acyltransferase"/>
</dbReference>
<dbReference type="InterPro" id="IPR050680">
    <property type="entry name" value="YpeA/RimI_acetyltransf"/>
</dbReference>
<accession>A0A3D9RHB0</accession>
<keyword evidence="4" id="KW-0689">Ribosomal protein</keyword>
<protein>
    <submittedName>
        <fullName evidence="4">Ribosomal protein S18 acetylase RimI-like enzyme</fullName>
    </submittedName>
</protein>
<dbReference type="PROSITE" id="PS51186">
    <property type="entry name" value="GNAT"/>
    <property type="match status" value="1"/>
</dbReference>
<dbReference type="GO" id="GO:0016747">
    <property type="term" value="F:acyltransferase activity, transferring groups other than amino-acyl groups"/>
    <property type="evidence" value="ECO:0007669"/>
    <property type="project" value="InterPro"/>
</dbReference>
<dbReference type="Gene3D" id="3.40.630.30">
    <property type="match status" value="1"/>
</dbReference>
<keyword evidence="1" id="KW-0808">Transferase</keyword>
<dbReference type="Proteomes" id="UP000256304">
    <property type="component" value="Unassembled WGS sequence"/>
</dbReference>
<dbReference type="InterPro" id="IPR000182">
    <property type="entry name" value="GNAT_dom"/>
</dbReference>
<dbReference type="PANTHER" id="PTHR43420">
    <property type="entry name" value="ACETYLTRANSFERASE"/>
    <property type="match status" value="1"/>
</dbReference>
<dbReference type="OrthoDB" id="9796381at2"/>
<evidence type="ECO:0000313" key="4">
    <source>
        <dbReference type="EMBL" id="REE77721.1"/>
    </source>
</evidence>
<dbReference type="CDD" id="cd04301">
    <property type="entry name" value="NAT_SF"/>
    <property type="match status" value="1"/>
</dbReference>
<dbReference type="SUPFAM" id="SSF55729">
    <property type="entry name" value="Acyl-CoA N-acyltransferases (Nat)"/>
    <property type="match status" value="1"/>
</dbReference>
<evidence type="ECO:0000256" key="2">
    <source>
        <dbReference type="ARBA" id="ARBA00023315"/>
    </source>
</evidence>
<evidence type="ECO:0000259" key="3">
    <source>
        <dbReference type="PROSITE" id="PS51186"/>
    </source>
</evidence>
<name>A0A3D9RHB0_9BACL</name>
<comment type="caution">
    <text evidence="4">The sequence shown here is derived from an EMBL/GenBank/DDBJ whole genome shotgun (WGS) entry which is preliminary data.</text>
</comment>
<organism evidence="4 5">
    <name type="scientific">Paenibacillus taihuensis</name>
    <dbReference type="NCBI Taxonomy" id="1156355"/>
    <lineage>
        <taxon>Bacteria</taxon>
        <taxon>Bacillati</taxon>
        <taxon>Bacillota</taxon>
        <taxon>Bacilli</taxon>
        <taxon>Bacillales</taxon>
        <taxon>Paenibacillaceae</taxon>
        <taxon>Paenibacillus</taxon>
    </lineage>
</organism>
<sequence length="166" mass="18987">MEIVRLTKQDRKDLVQLYREITLSLSQAGIRQWDRFYPNRFVIEQDLKRGTVYGIRGGQRIIGAVVVDSQQSGKYARLIWNDRTGKPSCIHRLAVHPDYQGQGIGKRLLQFAEEHAREAGSSSIRLDVFTGNPGAVGMYRRAGYVEVGTIKFPMRKVPYLCFEKLL</sequence>
<dbReference type="GO" id="GO:0005840">
    <property type="term" value="C:ribosome"/>
    <property type="evidence" value="ECO:0007669"/>
    <property type="project" value="UniProtKB-KW"/>
</dbReference>
<gene>
    <name evidence="4" type="ORF">A8990_12741</name>
</gene>
<reference evidence="4 5" key="1">
    <citation type="submission" date="2018-08" db="EMBL/GenBank/DDBJ databases">
        <title>Genomic Encyclopedia of Type Strains, Phase III (KMG-III): the genomes of soil and plant-associated and newly described type strains.</title>
        <authorList>
            <person name="Whitman W."/>
        </authorList>
    </citation>
    <scope>NUCLEOTIDE SEQUENCE [LARGE SCALE GENOMIC DNA]</scope>
    <source>
        <strain evidence="4 5">CGMCC 1.10966</strain>
    </source>
</reference>
<dbReference type="RefSeq" id="WP_116190907.1">
    <property type="nucleotide sequence ID" value="NZ_QTTN01000027.1"/>
</dbReference>
<evidence type="ECO:0000313" key="5">
    <source>
        <dbReference type="Proteomes" id="UP000256304"/>
    </source>
</evidence>
<keyword evidence="4" id="KW-0687">Ribonucleoprotein</keyword>
<evidence type="ECO:0000256" key="1">
    <source>
        <dbReference type="ARBA" id="ARBA00022679"/>
    </source>
</evidence>